<dbReference type="RefSeq" id="XP_066652797.1">
    <property type="nucleotide sequence ID" value="XM_066796380.1"/>
</dbReference>
<dbReference type="GeneID" id="92029286"/>
<protein>
    <submittedName>
        <fullName evidence="1">Uncharacterized protein</fullName>
    </submittedName>
</protein>
<dbReference type="Proteomes" id="UP001360953">
    <property type="component" value="Unassembled WGS sequence"/>
</dbReference>
<accession>A0ABR1LEU6</accession>
<organism evidence="1 2">
    <name type="scientific">Phyllosticta citribraziliensis</name>
    <dbReference type="NCBI Taxonomy" id="989973"/>
    <lineage>
        <taxon>Eukaryota</taxon>
        <taxon>Fungi</taxon>
        <taxon>Dikarya</taxon>
        <taxon>Ascomycota</taxon>
        <taxon>Pezizomycotina</taxon>
        <taxon>Dothideomycetes</taxon>
        <taxon>Dothideomycetes incertae sedis</taxon>
        <taxon>Botryosphaeriales</taxon>
        <taxon>Phyllostictaceae</taxon>
        <taxon>Phyllosticta</taxon>
    </lineage>
</organism>
<name>A0ABR1LEU6_9PEZI</name>
<reference evidence="1 2" key="1">
    <citation type="submission" date="2024-04" db="EMBL/GenBank/DDBJ databases">
        <title>Phyllosticta paracitricarpa is synonymous to the EU quarantine fungus P. citricarpa based on phylogenomic analyses.</title>
        <authorList>
            <consortium name="Lawrence Berkeley National Laboratory"/>
            <person name="Van ingen-buijs V.A."/>
            <person name="Van westerhoven A.C."/>
            <person name="Haridas S."/>
            <person name="Skiadas P."/>
            <person name="Martin F."/>
            <person name="Groenewald J.Z."/>
            <person name="Crous P.W."/>
            <person name="Seidl M.F."/>
        </authorList>
    </citation>
    <scope>NUCLEOTIDE SEQUENCE [LARGE SCALE GENOMIC DNA]</scope>
    <source>
        <strain evidence="1 2">CPC 17464</strain>
    </source>
</reference>
<keyword evidence="2" id="KW-1185">Reference proteome</keyword>
<gene>
    <name evidence="1" type="ORF">J3D65DRAFT_454326</name>
</gene>
<dbReference type="EMBL" id="JBBPEH010000009">
    <property type="protein sequence ID" value="KAK7533758.1"/>
    <property type="molecule type" value="Genomic_DNA"/>
</dbReference>
<proteinExistence type="predicted"/>
<comment type="caution">
    <text evidence="1">The sequence shown here is derived from an EMBL/GenBank/DDBJ whole genome shotgun (WGS) entry which is preliminary data.</text>
</comment>
<evidence type="ECO:0000313" key="2">
    <source>
        <dbReference type="Proteomes" id="UP001360953"/>
    </source>
</evidence>
<evidence type="ECO:0000313" key="1">
    <source>
        <dbReference type="EMBL" id="KAK7533758.1"/>
    </source>
</evidence>
<sequence>MLVHPCPLFLAHIGLHELDGISGHARNLRVRFDFATMPHVGEFHDDRTAVFFVLVWGLKNGSCRPHLELVHQWMRGPRSAERRTAPLRDADFGLTRFLRLGQPMEYWLQVPVARCGQWMSDFGYPVRMRTPRYAPVDSCSRAAKGRWYARIISDLTLVTPPPCLEVVLMACPRAGCGCSGGGFQSDQVAWSQDQPSNVAVICANGGDSACRHAPGPSARPSPNATEASMRLSGTDLLHPRTQAVCHAERLPGTLTGTAATAVLISQLFRSLGYQLFMGASRSPSLRPSCQVRMLSFPFIRLLAVGPRR</sequence>